<sequence>MEVKCSGPGGLCFTHTHTHTRALCVQPHLRSTDWLTMHRAPGCSEWRSILASLIRLAESEYLSSMVFRQGRFEPIMPLIVELPEDLGTGALLSCWPPPFGSIFSNGLIESPRPYLLGPLLASFGGLFGHKTGKMQLSDLY</sequence>
<keyword evidence="2" id="KW-1185">Reference proteome</keyword>
<gene>
    <name evidence="1" type="ORF">PXEA_LOCUS8770</name>
</gene>
<reference evidence="1" key="1">
    <citation type="submission" date="2018-11" db="EMBL/GenBank/DDBJ databases">
        <authorList>
            <consortium name="Pathogen Informatics"/>
        </authorList>
    </citation>
    <scope>NUCLEOTIDE SEQUENCE</scope>
</reference>
<name>A0A448WMB9_9PLAT</name>
<proteinExistence type="predicted"/>
<organism evidence="1 2">
    <name type="scientific">Protopolystoma xenopodis</name>
    <dbReference type="NCBI Taxonomy" id="117903"/>
    <lineage>
        <taxon>Eukaryota</taxon>
        <taxon>Metazoa</taxon>
        <taxon>Spiralia</taxon>
        <taxon>Lophotrochozoa</taxon>
        <taxon>Platyhelminthes</taxon>
        <taxon>Monogenea</taxon>
        <taxon>Polyopisthocotylea</taxon>
        <taxon>Polystomatidea</taxon>
        <taxon>Polystomatidae</taxon>
        <taxon>Protopolystoma</taxon>
    </lineage>
</organism>
<protein>
    <submittedName>
        <fullName evidence="1">Uncharacterized protein</fullName>
    </submittedName>
</protein>
<dbReference type="AlphaFoldDB" id="A0A448WMB9"/>
<dbReference type="Proteomes" id="UP000784294">
    <property type="component" value="Unassembled WGS sequence"/>
</dbReference>
<evidence type="ECO:0000313" key="1">
    <source>
        <dbReference type="EMBL" id="VEL15330.1"/>
    </source>
</evidence>
<evidence type="ECO:0000313" key="2">
    <source>
        <dbReference type="Proteomes" id="UP000784294"/>
    </source>
</evidence>
<comment type="caution">
    <text evidence="1">The sequence shown here is derived from an EMBL/GenBank/DDBJ whole genome shotgun (WGS) entry which is preliminary data.</text>
</comment>
<accession>A0A448WMB9</accession>
<dbReference type="EMBL" id="CAAALY010024224">
    <property type="protein sequence ID" value="VEL15330.1"/>
    <property type="molecule type" value="Genomic_DNA"/>
</dbReference>